<dbReference type="SUPFAM" id="SSF46626">
    <property type="entry name" value="Cytochrome c"/>
    <property type="match status" value="1"/>
</dbReference>
<reference evidence="1" key="1">
    <citation type="submission" date="2018-05" db="EMBL/GenBank/DDBJ databases">
        <authorList>
            <person name="Lanie J.A."/>
            <person name="Ng W.-L."/>
            <person name="Kazmierczak K.M."/>
            <person name="Andrzejewski T.M."/>
            <person name="Davidsen T.M."/>
            <person name="Wayne K.J."/>
            <person name="Tettelin H."/>
            <person name="Glass J.I."/>
            <person name="Rusch D."/>
            <person name="Podicherti R."/>
            <person name="Tsui H.-C.T."/>
            <person name="Winkler M.E."/>
        </authorList>
    </citation>
    <scope>NUCLEOTIDE SEQUENCE</scope>
</reference>
<dbReference type="InterPro" id="IPR019734">
    <property type="entry name" value="TPR_rpt"/>
</dbReference>
<organism evidence="1">
    <name type="scientific">marine metagenome</name>
    <dbReference type="NCBI Taxonomy" id="408172"/>
    <lineage>
        <taxon>unclassified sequences</taxon>
        <taxon>metagenomes</taxon>
        <taxon>ecological metagenomes</taxon>
    </lineage>
</organism>
<dbReference type="PANTHER" id="PTHR12558">
    <property type="entry name" value="CELL DIVISION CYCLE 16,23,27"/>
    <property type="match status" value="1"/>
</dbReference>
<name>A0A381RB89_9ZZZZ</name>
<accession>A0A381RB89</accession>
<gene>
    <name evidence="1" type="ORF">METZ01_LOCUS40973</name>
</gene>
<dbReference type="InterPro" id="IPR036909">
    <property type="entry name" value="Cyt_c-like_dom_sf"/>
</dbReference>
<dbReference type="GO" id="GO:0009055">
    <property type="term" value="F:electron transfer activity"/>
    <property type="evidence" value="ECO:0007669"/>
    <property type="project" value="InterPro"/>
</dbReference>
<dbReference type="InterPro" id="IPR011990">
    <property type="entry name" value="TPR-like_helical_dom_sf"/>
</dbReference>
<dbReference type="EMBL" id="UINC01001755">
    <property type="protein sequence ID" value="SUZ88119.1"/>
    <property type="molecule type" value="Genomic_DNA"/>
</dbReference>
<dbReference type="PROSITE" id="PS51257">
    <property type="entry name" value="PROKAR_LIPOPROTEIN"/>
    <property type="match status" value="1"/>
</dbReference>
<proteinExistence type="predicted"/>
<dbReference type="SMART" id="SM00028">
    <property type="entry name" value="TPR"/>
    <property type="match status" value="3"/>
</dbReference>
<evidence type="ECO:0000313" key="1">
    <source>
        <dbReference type="EMBL" id="SUZ88119.1"/>
    </source>
</evidence>
<dbReference type="GO" id="GO:0020037">
    <property type="term" value="F:heme binding"/>
    <property type="evidence" value="ECO:0007669"/>
    <property type="project" value="InterPro"/>
</dbReference>
<dbReference type="PANTHER" id="PTHR12558:SF13">
    <property type="entry name" value="CELL DIVISION CYCLE PROTEIN 27 HOMOLOG"/>
    <property type="match status" value="1"/>
</dbReference>
<sequence>MKRLYTCSNTMPRRCTSLIALLLLVVLPFSAACQREREPLISQLPLLPKFVYQNRSSIELFHEADRLARQEPLSAERIGRLGMTYHAYRFTDEARQTYTLARNIAPNEYRWVYYQAFLEKSVFDFQKAESFFHQALEFKSDSAEVLAELGDLYLKWNRPDDAATHFTRALTLERLQPLAALGQARLALIAERWEEALALLIPILDTHPRLSLCHKYLARAYVNLGLPDKAEHHLSLSDYGSGIETPLMRELHELSVGPIVNGGKPLGALDLMQIKCTRCHTSTRIEGTHRDRYWWAQTVRRMQREAGWAWLSDEQAASIVAYLADREVSSATP</sequence>
<dbReference type="Pfam" id="PF13181">
    <property type="entry name" value="TPR_8"/>
    <property type="match status" value="1"/>
</dbReference>
<dbReference type="AlphaFoldDB" id="A0A381RB89"/>
<protein>
    <submittedName>
        <fullName evidence="1">Uncharacterized protein</fullName>
    </submittedName>
</protein>
<dbReference type="PROSITE" id="PS50005">
    <property type="entry name" value="TPR"/>
    <property type="match status" value="1"/>
</dbReference>
<dbReference type="Gene3D" id="1.10.760.10">
    <property type="entry name" value="Cytochrome c-like domain"/>
    <property type="match status" value="1"/>
</dbReference>
<dbReference type="Gene3D" id="1.25.40.10">
    <property type="entry name" value="Tetratricopeptide repeat domain"/>
    <property type="match status" value="1"/>
</dbReference>
<dbReference type="SUPFAM" id="SSF48452">
    <property type="entry name" value="TPR-like"/>
    <property type="match status" value="1"/>
</dbReference>